<dbReference type="Proteomes" id="UP001145114">
    <property type="component" value="Unassembled WGS sequence"/>
</dbReference>
<name>A0ACC1I004_9FUNG</name>
<accession>A0ACC1I004</accession>
<reference evidence="1" key="1">
    <citation type="submission" date="2022-06" db="EMBL/GenBank/DDBJ databases">
        <title>Phylogenomic reconstructions and comparative analyses of Kickxellomycotina fungi.</title>
        <authorList>
            <person name="Reynolds N.K."/>
            <person name="Stajich J.E."/>
            <person name="Barry K."/>
            <person name="Grigoriev I.V."/>
            <person name="Crous P."/>
            <person name="Smith M.E."/>
        </authorList>
    </citation>
    <scope>NUCLEOTIDE SEQUENCE</scope>
    <source>
        <strain evidence="1">RSA 2271</strain>
    </source>
</reference>
<evidence type="ECO:0000313" key="1">
    <source>
        <dbReference type="EMBL" id="KAJ1679464.1"/>
    </source>
</evidence>
<proteinExistence type="predicted"/>
<keyword evidence="2" id="KW-1185">Reference proteome</keyword>
<gene>
    <name evidence="1" type="ORF">EV182_001994</name>
</gene>
<protein>
    <submittedName>
        <fullName evidence="1">Uncharacterized protein</fullName>
    </submittedName>
</protein>
<evidence type="ECO:0000313" key="2">
    <source>
        <dbReference type="Proteomes" id="UP001145114"/>
    </source>
</evidence>
<comment type="caution">
    <text evidence="1">The sequence shown here is derived from an EMBL/GenBank/DDBJ whole genome shotgun (WGS) entry which is preliminary data.</text>
</comment>
<dbReference type="EMBL" id="JAMZIH010000365">
    <property type="protein sequence ID" value="KAJ1679464.1"/>
    <property type="molecule type" value="Genomic_DNA"/>
</dbReference>
<feature type="non-terminal residue" evidence="1">
    <location>
        <position position="610"/>
    </location>
</feature>
<sequence length="610" mass="66682">MPPVITFPPSPNWYNASTMALVYPDHGRAGYADAIIEQPQHHRLPPLLAYASRNNIILAESSTFNVLAVLTGHTQRLHALAIGYADANDSRSSSSDAPASATSLLSFQNAVVASVSGDKSVRIWNLASQKETHRHFAHKNDVLTVAVVRRGQVIVSCDKSGVIFAWNYCRNKEPRSRISNYVSPIQVIAALDAEDADSDEDLVAVGYQSGEISVFAVNNDAQIRPTHRLVGHSASIQTLTWARRQGSASHDSAGNPRQFPRVVLASSSKDGSVLIWDVEHETVIHRIQPPIPKSHGASYSRSYQDRAWYSLVSVPETDTLLCGLPTGAITAWNLVTGKQLKQEKFRQGHNRMIFQILYDSQSRSIFTTSMDRQLILWDSASRRIVNQVSTLGGFVYSLDRCPSDPSLVAVGCGDDTLRAWTVPREERAGQLFDTRTFWRGVKGKPTVTRWHPTARRLVGFGTDRGTVAVMNLADGESAQAQAMRRHHKGAVTSLEWSRASYFRVLYANDSSSSKTDGAQCSPLQQQTPIPSSGVEVGEIQDEDSAPLLSTVSSHTPGKQAEQEGYILVSCGADGKVHLFTSPAHADLEGGGESNIGGIGSDVYPWEQLRD</sequence>
<organism evidence="1 2">
    <name type="scientific">Spiromyces aspiralis</name>
    <dbReference type="NCBI Taxonomy" id="68401"/>
    <lineage>
        <taxon>Eukaryota</taxon>
        <taxon>Fungi</taxon>
        <taxon>Fungi incertae sedis</taxon>
        <taxon>Zoopagomycota</taxon>
        <taxon>Kickxellomycotina</taxon>
        <taxon>Kickxellomycetes</taxon>
        <taxon>Kickxellales</taxon>
        <taxon>Kickxellaceae</taxon>
        <taxon>Spiromyces</taxon>
    </lineage>
</organism>